<organism evidence="1 2">
    <name type="scientific">Aspergillus luchuensis (strain CBS 106.47)</name>
    <dbReference type="NCBI Taxonomy" id="1137211"/>
    <lineage>
        <taxon>Eukaryota</taxon>
        <taxon>Fungi</taxon>
        <taxon>Dikarya</taxon>
        <taxon>Ascomycota</taxon>
        <taxon>Pezizomycotina</taxon>
        <taxon>Eurotiomycetes</taxon>
        <taxon>Eurotiomycetidae</taxon>
        <taxon>Eurotiales</taxon>
        <taxon>Aspergillaceae</taxon>
        <taxon>Aspergillus</taxon>
        <taxon>Aspergillus subgen. Circumdati</taxon>
    </lineage>
</organism>
<proteinExistence type="predicted"/>
<dbReference type="Proteomes" id="UP000184063">
    <property type="component" value="Unassembled WGS sequence"/>
</dbReference>
<dbReference type="AlphaFoldDB" id="A0A1M3TVP3"/>
<gene>
    <name evidence="1" type="ORF">ASPFODRAFT_57081</name>
</gene>
<name>A0A1M3TVP3_ASPLC</name>
<accession>A0A1M3TVP3</accession>
<reference evidence="2" key="1">
    <citation type="journal article" date="2017" name="Genome Biol.">
        <title>Comparative genomics reveals high biological diversity and specific adaptations in the industrially and medically important fungal genus Aspergillus.</title>
        <authorList>
            <person name="de Vries R.P."/>
            <person name="Riley R."/>
            <person name="Wiebenga A."/>
            <person name="Aguilar-Osorio G."/>
            <person name="Amillis S."/>
            <person name="Uchima C.A."/>
            <person name="Anderluh G."/>
            <person name="Asadollahi M."/>
            <person name="Askin M."/>
            <person name="Barry K."/>
            <person name="Battaglia E."/>
            <person name="Bayram O."/>
            <person name="Benocci T."/>
            <person name="Braus-Stromeyer S.A."/>
            <person name="Caldana C."/>
            <person name="Canovas D."/>
            <person name="Cerqueira G.C."/>
            <person name="Chen F."/>
            <person name="Chen W."/>
            <person name="Choi C."/>
            <person name="Clum A."/>
            <person name="Dos Santos R.A."/>
            <person name="Damasio A.R."/>
            <person name="Diallinas G."/>
            <person name="Emri T."/>
            <person name="Fekete E."/>
            <person name="Flipphi M."/>
            <person name="Freyberg S."/>
            <person name="Gallo A."/>
            <person name="Gournas C."/>
            <person name="Habgood R."/>
            <person name="Hainaut M."/>
            <person name="Harispe M.L."/>
            <person name="Henrissat B."/>
            <person name="Hilden K.S."/>
            <person name="Hope R."/>
            <person name="Hossain A."/>
            <person name="Karabika E."/>
            <person name="Karaffa L."/>
            <person name="Karanyi Z."/>
            <person name="Krasevec N."/>
            <person name="Kuo A."/>
            <person name="Kusch H."/>
            <person name="LaButti K."/>
            <person name="Lagendijk E.L."/>
            <person name="Lapidus A."/>
            <person name="Levasseur A."/>
            <person name="Lindquist E."/>
            <person name="Lipzen A."/>
            <person name="Logrieco A.F."/>
            <person name="MacCabe A."/>
            <person name="Maekelae M.R."/>
            <person name="Malavazi I."/>
            <person name="Melin P."/>
            <person name="Meyer V."/>
            <person name="Mielnichuk N."/>
            <person name="Miskei M."/>
            <person name="Molnar A.P."/>
            <person name="Mule G."/>
            <person name="Ngan C.Y."/>
            <person name="Orejas M."/>
            <person name="Orosz E."/>
            <person name="Ouedraogo J.P."/>
            <person name="Overkamp K.M."/>
            <person name="Park H.-S."/>
            <person name="Perrone G."/>
            <person name="Piumi F."/>
            <person name="Punt P.J."/>
            <person name="Ram A.F."/>
            <person name="Ramon A."/>
            <person name="Rauscher S."/>
            <person name="Record E."/>
            <person name="Riano-Pachon D.M."/>
            <person name="Robert V."/>
            <person name="Roehrig J."/>
            <person name="Ruller R."/>
            <person name="Salamov A."/>
            <person name="Salih N.S."/>
            <person name="Samson R.A."/>
            <person name="Sandor E."/>
            <person name="Sanguinetti M."/>
            <person name="Schuetze T."/>
            <person name="Sepcic K."/>
            <person name="Shelest E."/>
            <person name="Sherlock G."/>
            <person name="Sophianopoulou V."/>
            <person name="Squina F.M."/>
            <person name="Sun H."/>
            <person name="Susca A."/>
            <person name="Todd R.B."/>
            <person name="Tsang A."/>
            <person name="Unkles S.E."/>
            <person name="van de Wiele N."/>
            <person name="van Rossen-Uffink D."/>
            <person name="Oliveira J.V."/>
            <person name="Vesth T.C."/>
            <person name="Visser J."/>
            <person name="Yu J.-H."/>
            <person name="Zhou M."/>
            <person name="Andersen M.R."/>
            <person name="Archer D.B."/>
            <person name="Baker S.E."/>
            <person name="Benoit I."/>
            <person name="Brakhage A.A."/>
            <person name="Braus G.H."/>
            <person name="Fischer R."/>
            <person name="Frisvad J.C."/>
            <person name="Goldman G.H."/>
            <person name="Houbraken J."/>
            <person name="Oakley B."/>
            <person name="Pocsi I."/>
            <person name="Scazzocchio C."/>
            <person name="Seiboth B."/>
            <person name="vanKuyk P.A."/>
            <person name="Wortman J."/>
            <person name="Dyer P.S."/>
            <person name="Grigoriev I.V."/>
        </authorList>
    </citation>
    <scope>NUCLEOTIDE SEQUENCE [LARGE SCALE GENOMIC DNA]</scope>
    <source>
        <strain evidence="2">CBS 106.47</strain>
    </source>
</reference>
<evidence type="ECO:0000313" key="1">
    <source>
        <dbReference type="EMBL" id="OJZ90823.1"/>
    </source>
</evidence>
<sequence length="126" mass="12586">MDYPVSCGACSGHQAINPRPGALDWSTSGGEGGQVRTSGSDVCDSAKMVGSGWATAGADDVLAICDDTAQDATIGGLSDEGSSHGATGGPLSVASCPASSTMGLDVLSHRQKWYSAGLSITCFRIS</sequence>
<protein>
    <submittedName>
        <fullName evidence="1">Uncharacterized protein</fullName>
    </submittedName>
</protein>
<dbReference type="EMBL" id="KV878237">
    <property type="protein sequence ID" value="OJZ90823.1"/>
    <property type="molecule type" value="Genomic_DNA"/>
</dbReference>
<evidence type="ECO:0000313" key="2">
    <source>
        <dbReference type="Proteomes" id="UP000184063"/>
    </source>
</evidence>
<dbReference type="VEuPathDB" id="FungiDB:ASPFODRAFT_57081"/>